<reference evidence="2 3" key="1">
    <citation type="submission" date="2017-05" db="EMBL/GenBank/DDBJ databases">
        <authorList>
            <person name="Song R."/>
            <person name="Chenine A.L."/>
            <person name="Ruprecht R.M."/>
        </authorList>
    </citation>
    <scope>NUCLEOTIDE SEQUENCE [LARGE SCALE GENOMIC DNA]</scope>
    <source>
        <strain evidence="2 3">DSM 26136</strain>
    </source>
</reference>
<gene>
    <name evidence="2" type="ORF">CCO03_19070</name>
</gene>
<feature type="region of interest" description="Disordered" evidence="1">
    <location>
        <begin position="113"/>
        <end position="134"/>
    </location>
</feature>
<dbReference type="EMBL" id="CP021455">
    <property type="protein sequence ID" value="ARU06482.1"/>
    <property type="molecule type" value="Genomic_DNA"/>
</dbReference>
<dbReference type="Gene3D" id="3.40.50.2300">
    <property type="match status" value="1"/>
</dbReference>
<name>A0A1Y0ETC3_9BURK</name>
<dbReference type="InterPro" id="IPR011006">
    <property type="entry name" value="CheY-like_superfamily"/>
</dbReference>
<evidence type="ECO:0008006" key="4">
    <source>
        <dbReference type="Google" id="ProtNLM"/>
    </source>
</evidence>
<evidence type="ECO:0000256" key="1">
    <source>
        <dbReference type="SAM" id="MobiDB-lite"/>
    </source>
</evidence>
<dbReference type="KEGG" id="cser:CCO03_19070"/>
<accession>A0A1Y0ETC3</accession>
<keyword evidence="3" id="KW-1185">Reference proteome</keyword>
<dbReference type="SUPFAM" id="SSF52172">
    <property type="entry name" value="CheY-like"/>
    <property type="match status" value="1"/>
</dbReference>
<dbReference type="AlphaFoldDB" id="A0A1Y0ETC3"/>
<protein>
    <recommendedName>
        <fullName evidence="4">Response regulatory domain-containing protein</fullName>
    </recommendedName>
</protein>
<organism evidence="2 3">
    <name type="scientific">Comamonas serinivorans</name>
    <dbReference type="NCBI Taxonomy" id="1082851"/>
    <lineage>
        <taxon>Bacteria</taxon>
        <taxon>Pseudomonadati</taxon>
        <taxon>Pseudomonadota</taxon>
        <taxon>Betaproteobacteria</taxon>
        <taxon>Burkholderiales</taxon>
        <taxon>Comamonadaceae</taxon>
        <taxon>Comamonas</taxon>
    </lineage>
</organism>
<proteinExistence type="predicted"/>
<dbReference type="Proteomes" id="UP000196138">
    <property type="component" value="Chromosome"/>
</dbReference>
<evidence type="ECO:0000313" key="3">
    <source>
        <dbReference type="Proteomes" id="UP000196138"/>
    </source>
</evidence>
<sequence length="328" mass="36770">MFQMSTETKRFAYAVVGLRPSERQEIERLLTAASEHTAELLPAAAGEHADFWVVNGDDPGSVQRLQTEGIAHVLAVGGEQDQFLRVMRPFDVSQTHQVLTKLIRQLPDRPRREAPVSRLESYAETDPWADRDSSQFSEFSSSLELTPSELAMTDDEPSDLRLARRAEHERRMSSSHTLGPTDILDFASQEWLDVWPAQVLVVADAEHRTRTLPKGLRKMGFGVDVMENVAAALKAVARSEYRMVFLDQGALGAGLVRWCKAFLQTANAQGMLPGVVVVARRKAPVSRWRAKRAGCTAWMEVPLDRQQLLSFLLHRGVERSQPRDAQSE</sequence>
<evidence type="ECO:0000313" key="2">
    <source>
        <dbReference type="EMBL" id="ARU06482.1"/>
    </source>
</evidence>